<name>A0A2T0W137_9LACT</name>
<dbReference type="Proteomes" id="UP000238205">
    <property type="component" value="Unassembled WGS sequence"/>
</dbReference>
<comment type="caution">
    <text evidence="1">The sequence shown here is derived from an EMBL/GenBank/DDBJ whole genome shotgun (WGS) entry which is preliminary data.</text>
</comment>
<sequence>MFNSTAKKYGKMNAYLYLCRAEISAFVVQTGLVCPFLATK</sequence>
<accession>A0A2T0W137</accession>
<evidence type="ECO:0000313" key="1">
    <source>
        <dbReference type="EMBL" id="PRY78676.1"/>
    </source>
</evidence>
<protein>
    <submittedName>
        <fullName evidence="1">Uncharacterized protein</fullName>
    </submittedName>
</protein>
<dbReference type="AlphaFoldDB" id="A0A2T0W137"/>
<keyword evidence="2" id="KW-1185">Reference proteome</keyword>
<gene>
    <name evidence="1" type="ORF">CLV38_12547</name>
</gene>
<organism evidence="1 2">
    <name type="scientific">Alkalibacterium olivapovliticus</name>
    <dbReference type="NCBI Taxonomy" id="99907"/>
    <lineage>
        <taxon>Bacteria</taxon>
        <taxon>Bacillati</taxon>
        <taxon>Bacillota</taxon>
        <taxon>Bacilli</taxon>
        <taxon>Lactobacillales</taxon>
        <taxon>Carnobacteriaceae</taxon>
        <taxon>Alkalibacterium</taxon>
    </lineage>
</organism>
<proteinExistence type="predicted"/>
<evidence type="ECO:0000313" key="2">
    <source>
        <dbReference type="Proteomes" id="UP000238205"/>
    </source>
</evidence>
<dbReference type="EMBL" id="PVTO01000025">
    <property type="protein sequence ID" value="PRY78676.1"/>
    <property type="molecule type" value="Genomic_DNA"/>
</dbReference>
<reference evidence="1 2" key="1">
    <citation type="submission" date="2018-03" db="EMBL/GenBank/DDBJ databases">
        <title>Genomic Encyclopedia of Archaeal and Bacterial Type Strains, Phase II (KMG-II): from individual species to whole genera.</title>
        <authorList>
            <person name="Goeker M."/>
        </authorList>
    </citation>
    <scope>NUCLEOTIDE SEQUENCE [LARGE SCALE GENOMIC DNA]</scope>
    <source>
        <strain evidence="1 2">DSM 13175</strain>
    </source>
</reference>